<comment type="caution">
    <text evidence="2">The sequence shown here is derived from an EMBL/GenBank/DDBJ whole genome shotgun (WGS) entry which is preliminary data.</text>
</comment>
<keyword evidence="3" id="KW-1185">Reference proteome</keyword>
<accession>A0ABU8EW63</accession>
<sequence length="153" mass="16989">MKRVTIVILLLLLVGCFDSSSPDWQLTNTGLNYQNVAVNFNAQTLVNCSDCRLKNTSQHSPQGAVNFTGLYQKDALVAAYGDNAQLEVKIPNDAGRTVFKVLAKNSAWQLESESNSFALSEGEVTNITVYGTNYVILPLKLSKQRINYIWLKQ</sequence>
<feature type="signal peptide" evidence="1">
    <location>
        <begin position="1"/>
        <end position="20"/>
    </location>
</feature>
<protein>
    <recommendedName>
        <fullName evidence="4">Lipoprotein</fullName>
    </recommendedName>
</protein>
<feature type="chain" id="PRO_5046276511" description="Lipoprotein" evidence="1">
    <location>
        <begin position="21"/>
        <end position="153"/>
    </location>
</feature>
<dbReference type="RefSeq" id="WP_336436233.1">
    <property type="nucleotide sequence ID" value="NZ_JBAWKS010000002.1"/>
</dbReference>
<keyword evidence="1" id="KW-0732">Signal</keyword>
<evidence type="ECO:0008006" key="4">
    <source>
        <dbReference type="Google" id="ProtNLM"/>
    </source>
</evidence>
<reference evidence="2 3" key="1">
    <citation type="submission" date="2023-12" db="EMBL/GenBank/DDBJ databases">
        <title>Friends and Foes: Symbiotic and Algicidal bacterial influence on Karenia brevis blooms.</title>
        <authorList>
            <person name="Fei C."/>
            <person name="Mohamed A.R."/>
            <person name="Booker A."/>
            <person name="Arshad M."/>
            <person name="Klass S."/>
            <person name="Ahn S."/>
            <person name="Gilbert P.M."/>
            <person name="Heil C.A."/>
            <person name="Martinez J.M."/>
            <person name="Amin S.A."/>
        </authorList>
    </citation>
    <scope>NUCLEOTIDE SEQUENCE [LARGE SCALE GENOMIC DNA]</scope>
    <source>
        <strain evidence="2 3">CE15</strain>
    </source>
</reference>
<evidence type="ECO:0000313" key="2">
    <source>
        <dbReference type="EMBL" id="MEI4551222.1"/>
    </source>
</evidence>
<organism evidence="2 3">
    <name type="scientific">Pseudoalteromonas spongiae</name>
    <dbReference type="NCBI Taxonomy" id="298657"/>
    <lineage>
        <taxon>Bacteria</taxon>
        <taxon>Pseudomonadati</taxon>
        <taxon>Pseudomonadota</taxon>
        <taxon>Gammaproteobacteria</taxon>
        <taxon>Alteromonadales</taxon>
        <taxon>Pseudoalteromonadaceae</taxon>
        <taxon>Pseudoalteromonas</taxon>
    </lineage>
</organism>
<dbReference type="PROSITE" id="PS51257">
    <property type="entry name" value="PROKAR_LIPOPROTEIN"/>
    <property type="match status" value="1"/>
</dbReference>
<evidence type="ECO:0000256" key="1">
    <source>
        <dbReference type="SAM" id="SignalP"/>
    </source>
</evidence>
<dbReference type="EMBL" id="JBAWKS010000002">
    <property type="protein sequence ID" value="MEI4551222.1"/>
    <property type="molecule type" value="Genomic_DNA"/>
</dbReference>
<evidence type="ECO:0000313" key="3">
    <source>
        <dbReference type="Proteomes" id="UP001382455"/>
    </source>
</evidence>
<gene>
    <name evidence="2" type="ORF">WAE96_16230</name>
</gene>
<name>A0ABU8EW63_9GAMM</name>
<proteinExistence type="predicted"/>
<dbReference type="Proteomes" id="UP001382455">
    <property type="component" value="Unassembled WGS sequence"/>
</dbReference>